<dbReference type="OrthoDB" id="9475at10239"/>
<name>A0ZXG9_9CAUD</name>
<dbReference type="GeneID" id="5179316"/>
<sequence length="218" mass="24497">MRGLRRSKIQSKKCNIRRNTMANVRIRTIYTLNGRAPDSRDVWDKNSVGLLVGRIDLPESSMVTVEGYTKVEYQVKLSDGAMEVYPNFSAFIAAWSGTIESKVGSGYMTVFLNRAKGDTLGLVQIDVHKEWDDSTPDPEPEPSPEMDVAGITKFFTTYVDNPEYLFVWNEMTTVGGSERNRRLPHEMFGVALVNSIKHMRPQTLKALQDALGITATTE</sequence>
<accession>A0ZXG9</accession>
<reference evidence="1 2" key="2">
    <citation type="submission" date="2006-12" db="EMBL/GenBank/DDBJ databases">
        <title>Sequence of bacteriophage Berlin.</title>
        <authorList>
            <person name="Rakin A."/>
        </authorList>
    </citation>
    <scope>NUCLEOTIDE SEQUENCE [LARGE SCALE GENOMIC DNA]</scope>
</reference>
<protein>
    <submittedName>
        <fullName evidence="1">Uncharacterized protein</fullName>
    </submittedName>
</protein>
<dbReference type="Proteomes" id="UP000001792">
    <property type="component" value="Segment"/>
</dbReference>
<proteinExistence type="predicted"/>
<dbReference type="EMBL" id="AM183667">
    <property type="protein sequence ID" value="CAJ70691.1"/>
    <property type="molecule type" value="Genomic_DNA"/>
</dbReference>
<keyword evidence="2" id="KW-1185">Reference proteome</keyword>
<organism evidence="1 2">
    <name type="scientific">Yersinia phage Berlin</name>
    <dbReference type="NCBI Taxonomy" id="369257"/>
    <lineage>
        <taxon>Viruses</taxon>
        <taxon>Duplodnaviria</taxon>
        <taxon>Heunggongvirae</taxon>
        <taxon>Uroviricota</taxon>
        <taxon>Caudoviricetes</taxon>
        <taxon>Autographivirales</taxon>
        <taxon>Autotranscriptaviridae</taxon>
        <taxon>Studiervirinae</taxon>
        <taxon>Berlinvirus</taxon>
        <taxon>Berlinvirus berlin</taxon>
    </lineage>
</organism>
<dbReference type="KEGG" id="vg:5179316"/>
<reference evidence="1 2" key="1">
    <citation type="submission" date="2006-01" db="EMBL/GenBank/DDBJ databases">
        <authorList>
            <person name="Noelting C."/>
        </authorList>
    </citation>
    <scope>NUCLEOTIDE SEQUENCE [LARGE SCALE GENOMIC DNA]</scope>
</reference>
<evidence type="ECO:0000313" key="1">
    <source>
        <dbReference type="EMBL" id="CAJ70691.1"/>
    </source>
</evidence>
<evidence type="ECO:0000313" key="2">
    <source>
        <dbReference type="Proteomes" id="UP000001792"/>
    </source>
</evidence>
<dbReference type="RefSeq" id="YP_919023.1">
    <property type="nucleotide sequence ID" value="NC_008694.1"/>
</dbReference>